<keyword evidence="12" id="KW-1185">Reference proteome</keyword>
<feature type="modified residue" description="4-aspartylphosphate" evidence="8">
    <location>
        <position position="58"/>
    </location>
</feature>
<evidence type="ECO:0000256" key="4">
    <source>
        <dbReference type="ARBA" id="ARBA00023012"/>
    </source>
</evidence>
<evidence type="ECO:0000259" key="9">
    <source>
        <dbReference type="PROSITE" id="PS01124"/>
    </source>
</evidence>
<evidence type="ECO:0000256" key="8">
    <source>
        <dbReference type="PROSITE-ProRule" id="PRU00169"/>
    </source>
</evidence>
<dbReference type="Gene3D" id="3.40.50.2300">
    <property type="match status" value="1"/>
</dbReference>
<feature type="domain" description="Response regulatory" evidence="10">
    <location>
        <begin position="6"/>
        <end position="123"/>
    </location>
</feature>
<dbReference type="SUPFAM" id="SSF46689">
    <property type="entry name" value="Homeodomain-like"/>
    <property type="match status" value="2"/>
</dbReference>
<keyword evidence="2" id="KW-0963">Cytoplasm</keyword>
<keyword evidence="7" id="KW-0804">Transcription</keyword>
<evidence type="ECO:0000313" key="11">
    <source>
        <dbReference type="EMBL" id="MFC5650523.1"/>
    </source>
</evidence>
<dbReference type="SMART" id="SM00342">
    <property type="entry name" value="HTH_ARAC"/>
    <property type="match status" value="1"/>
</dbReference>
<organism evidence="11 12">
    <name type="scientific">Paenibacillus solisilvae</name>
    <dbReference type="NCBI Taxonomy" id="2486751"/>
    <lineage>
        <taxon>Bacteria</taxon>
        <taxon>Bacillati</taxon>
        <taxon>Bacillota</taxon>
        <taxon>Bacilli</taxon>
        <taxon>Bacillales</taxon>
        <taxon>Paenibacillaceae</taxon>
        <taxon>Paenibacillus</taxon>
    </lineage>
</organism>
<proteinExistence type="predicted"/>
<dbReference type="InterPro" id="IPR020449">
    <property type="entry name" value="Tscrpt_reg_AraC-type_HTH"/>
</dbReference>
<dbReference type="PRINTS" id="PR00032">
    <property type="entry name" value="HTHARAC"/>
</dbReference>
<sequence length="259" mass="30155">MSHFRNLLIVDDERLVATSLSSLDEWNDKQIHVIGTASNGKQALEWMDRHTIDIVITDIQMPDMDGLELLQSIYVCNPKVSVILISGHEQFHYARFALKYKAKGYVLKPIDTDELFGIVDEILDETRELSKTEEPVVAMANEREIPKTYHEKLVDLAIVFIKGNLNTTITLNDVANRHFLTPHYFGQIFKQITGETFVSYLTQLRMEKACELLKNAELKQYEISQQIGYTDVKYFTKLFQRSYRMTPKEYRQNYFKAGR</sequence>
<evidence type="ECO:0000256" key="5">
    <source>
        <dbReference type="ARBA" id="ARBA00023015"/>
    </source>
</evidence>
<dbReference type="Pfam" id="PF12833">
    <property type="entry name" value="HTH_18"/>
    <property type="match status" value="1"/>
</dbReference>
<dbReference type="RefSeq" id="WP_379189085.1">
    <property type="nucleotide sequence ID" value="NZ_JBHSOW010000058.1"/>
</dbReference>
<keyword evidence="3 8" id="KW-0597">Phosphoprotein</keyword>
<dbReference type="Gene3D" id="1.10.10.60">
    <property type="entry name" value="Homeodomain-like"/>
    <property type="match status" value="2"/>
</dbReference>
<comment type="caution">
    <text evidence="11">The sequence shown here is derived from an EMBL/GenBank/DDBJ whole genome shotgun (WGS) entry which is preliminary data.</text>
</comment>
<keyword evidence="6" id="KW-0238">DNA-binding</keyword>
<evidence type="ECO:0000313" key="12">
    <source>
        <dbReference type="Proteomes" id="UP001596047"/>
    </source>
</evidence>
<evidence type="ECO:0000256" key="3">
    <source>
        <dbReference type="ARBA" id="ARBA00022553"/>
    </source>
</evidence>
<dbReference type="SUPFAM" id="SSF52172">
    <property type="entry name" value="CheY-like"/>
    <property type="match status" value="1"/>
</dbReference>
<dbReference type="InterPro" id="IPR001789">
    <property type="entry name" value="Sig_transdc_resp-reg_receiver"/>
</dbReference>
<dbReference type="InterPro" id="IPR009057">
    <property type="entry name" value="Homeodomain-like_sf"/>
</dbReference>
<dbReference type="Proteomes" id="UP001596047">
    <property type="component" value="Unassembled WGS sequence"/>
</dbReference>
<evidence type="ECO:0000256" key="6">
    <source>
        <dbReference type="ARBA" id="ARBA00023125"/>
    </source>
</evidence>
<comment type="subcellular location">
    <subcellularLocation>
        <location evidence="1">Cytoplasm</location>
    </subcellularLocation>
</comment>
<keyword evidence="4" id="KW-0902">Two-component regulatory system</keyword>
<evidence type="ECO:0000259" key="10">
    <source>
        <dbReference type="PROSITE" id="PS50110"/>
    </source>
</evidence>
<evidence type="ECO:0000256" key="2">
    <source>
        <dbReference type="ARBA" id="ARBA00022490"/>
    </source>
</evidence>
<dbReference type="PROSITE" id="PS50110">
    <property type="entry name" value="RESPONSE_REGULATORY"/>
    <property type="match status" value="1"/>
</dbReference>
<dbReference type="PANTHER" id="PTHR42713">
    <property type="entry name" value="HISTIDINE KINASE-RELATED"/>
    <property type="match status" value="1"/>
</dbReference>
<dbReference type="InterPro" id="IPR051552">
    <property type="entry name" value="HptR"/>
</dbReference>
<gene>
    <name evidence="11" type="ORF">ACFPYJ_15610</name>
</gene>
<reference evidence="12" key="1">
    <citation type="journal article" date="2019" name="Int. J. Syst. Evol. Microbiol.">
        <title>The Global Catalogue of Microorganisms (GCM) 10K type strain sequencing project: providing services to taxonomists for standard genome sequencing and annotation.</title>
        <authorList>
            <consortium name="The Broad Institute Genomics Platform"/>
            <consortium name="The Broad Institute Genome Sequencing Center for Infectious Disease"/>
            <person name="Wu L."/>
            <person name="Ma J."/>
        </authorList>
    </citation>
    <scope>NUCLEOTIDE SEQUENCE [LARGE SCALE GENOMIC DNA]</scope>
    <source>
        <strain evidence="12">CGMCC 1.3240</strain>
    </source>
</reference>
<evidence type="ECO:0000256" key="1">
    <source>
        <dbReference type="ARBA" id="ARBA00004496"/>
    </source>
</evidence>
<keyword evidence="5" id="KW-0805">Transcription regulation</keyword>
<dbReference type="PANTHER" id="PTHR42713:SF3">
    <property type="entry name" value="TRANSCRIPTIONAL REGULATORY PROTEIN HPTR"/>
    <property type="match status" value="1"/>
</dbReference>
<dbReference type="CDD" id="cd17536">
    <property type="entry name" value="REC_YesN-like"/>
    <property type="match status" value="1"/>
</dbReference>
<dbReference type="InterPro" id="IPR011006">
    <property type="entry name" value="CheY-like_superfamily"/>
</dbReference>
<feature type="domain" description="HTH araC/xylS-type" evidence="9">
    <location>
        <begin position="155"/>
        <end position="253"/>
    </location>
</feature>
<dbReference type="EMBL" id="JBHSOW010000058">
    <property type="protein sequence ID" value="MFC5650523.1"/>
    <property type="molecule type" value="Genomic_DNA"/>
</dbReference>
<dbReference type="PROSITE" id="PS01124">
    <property type="entry name" value="HTH_ARAC_FAMILY_2"/>
    <property type="match status" value="1"/>
</dbReference>
<dbReference type="InterPro" id="IPR018060">
    <property type="entry name" value="HTH_AraC"/>
</dbReference>
<accession>A0ABW0VZ80</accession>
<evidence type="ECO:0000256" key="7">
    <source>
        <dbReference type="ARBA" id="ARBA00023163"/>
    </source>
</evidence>
<dbReference type="Pfam" id="PF00072">
    <property type="entry name" value="Response_reg"/>
    <property type="match status" value="1"/>
</dbReference>
<name>A0ABW0VZ80_9BACL</name>
<dbReference type="SMART" id="SM00448">
    <property type="entry name" value="REC"/>
    <property type="match status" value="1"/>
</dbReference>
<protein>
    <submittedName>
        <fullName evidence="11">Response regulator</fullName>
    </submittedName>
</protein>